<gene>
    <name evidence="1" type="ORF">CDAUBV1_LOCUS2592</name>
</gene>
<evidence type="ECO:0000313" key="1">
    <source>
        <dbReference type="EMBL" id="CAL5130528.1"/>
    </source>
</evidence>
<dbReference type="EMBL" id="CAXLJL010000068">
    <property type="protein sequence ID" value="CAL5130528.1"/>
    <property type="molecule type" value="Genomic_DNA"/>
</dbReference>
<dbReference type="AlphaFoldDB" id="A0AAV2T5D1"/>
<dbReference type="PANTHER" id="PTHR47822">
    <property type="entry name" value="CARBOHYDRATE BINDING DOMAIN CONTAINING PROTEIN"/>
    <property type="match status" value="1"/>
</dbReference>
<dbReference type="InterPro" id="IPR036322">
    <property type="entry name" value="WD40_repeat_dom_sf"/>
</dbReference>
<dbReference type="Gene3D" id="2.130.10.10">
    <property type="entry name" value="YVTN repeat-like/Quinoprotein amine dehydrogenase"/>
    <property type="match status" value="2"/>
</dbReference>
<sequence>MVVADVQEPPSAEPNCSGSSRIIHTSSLKSDVLCVRFAPDRDYIAAAESSGVVQLIPLRRNVGLRQFELSAEDETLPCTDMAFVPRQSEKKRLLVAYASGFVRLWQITPANSKAVLYRSWREVQYNPELPDGYVISPIEDMQLSNVKFNQLIAIASSYDGKRFVTGGSDTVVRSYEIHSSSFGRMLIPRNQFQNCHTNRVTALIYHPRGMRDASFAHTVISGSWDGTIQAWDDRSCGSLWQHAGTNVAGPDGISIDPVRNLLITGSYRHDKVLAQVWEARAAVAPEKARNLTSMGKPLSEINQEAGLPPTQIYVARIASDSQFMIFGGTNANILKIVNAGTLRTFAAVTNLGSGVYSADSCSDPDDKKRFLVVFSNGFKVHVLLVDPRQSLAIEGVNVLPA</sequence>
<dbReference type="Pfam" id="PF00400">
    <property type="entry name" value="WD40"/>
    <property type="match status" value="2"/>
</dbReference>
<reference evidence="1" key="1">
    <citation type="submission" date="2024-06" db="EMBL/GenBank/DDBJ databases">
        <authorList>
            <person name="Liu X."/>
            <person name="Lenzi L."/>
            <person name="Haldenby T S."/>
            <person name="Uol C."/>
        </authorList>
    </citation>
    <scope>NUCLEOTIDE SEQUENCE</scope>
</reference>
<comment type="caution">
    <text evidence="1">The sequence shown here is derived from an EMBL/GenBank/DDBJ whole genome shotgun (WGS) entry which is preliminary data.</text>
</comment>
<protein>
    <submittedName>
        <fullName evidence="1">Uncharacterized protein</fullName>
    </submittedName>
</protein>
<name>A0AAV2T5D1_CALDB</name>
<evidence type="ECO:0000313" key="2">
    <source>
        <dbReference type="Proteomes" id="UP001497525"/>
    </source>
</evidence>
<organism evidence="1 2">
    <name type="scientific">Calicophoron daubneyi</name>
    <name type="common">Rumen fluke</name>
    <name type="synonym">Paramphistomum daubneyi</name>
    <dbReference type="NCBI Taxonomy" id="300641"/>
    <lineage>
        <taxon>Eukaryota</taxon>
        <taxon>Metazoa</taxon>
        <taxon>Spiralia</taxon>
        <taxon>Lophotrochozoa</taxon>
        <taxon>Platyhelminthes</taxon>
        <taxon>Trematoda</taxon>
        <taxon>Digenea</taxon>
        <taxon>Plagiorchiida</taxon>
        <taxon>Pronocephalata</taxon>
        <taxon>Paramphistomoidea</taxon>
        <taxon>Paramphistomidae</taxon>
        <taxon>Calicophoron</taxon>
    </lineage>
</organism>
<dbReference type="Proteomes" id="UP001497525">
    <property type="component" value="Unassembled WGS sequence"/>
</dbReference>
<proteinExistence type="predicted"/>
<dbReference type="SMART" id="SM00320">
    <property type="entry name" value="WD40"/>
    <property type="match status" value="4"/>
</dbReference>
<accession>A0AAV2T5D1</accession>
<dbReference type="InterPro" id="IPR001680">
    <property type="entry name" value="WD40_rpt"/>
</dbReference>
<dbReference type="SUPFAM" id="SSF50978">
    <property type="entry name" value="WD40 repeat-like"/>
    <property type="match status" value="1"/>
</dbReference>
<dbReference type="PANTHER" id="PTHR47822:SF2">
    <property type="entry name" value="F-BOX AND WD-40 DOMAIN PROTEIN 7"/>
    <property type="match status" value="1"/>
</dbReference>
<dbReference type="InterPro" id="IPR015943">
    <property type="entry name" value="WD40/YVTN_repeat-like_dom_sf"/>
</dbReference>